<dbReference type="SUPFAM" id="SSF53335">
    <property type="entry name" value="S-adenosyl-L-methionine-dependent methyltransferases"/>
    <property type="match status" value="1"/>
</dbReference>
<dbReference type="Pfam" id="PF02086">
    <property type="entry name" value="MethyltransfD12"/>
    <property type="match status" value="1"/>
</dbReference>
<dbReference type="InterPro" id="IPR012263">
    <property type="entry name" value="M_m6A_EcoRV"/>
</dbReference>
<sequence>MTTPLRYPGGKSKTYKLVEYLLTKNDCESYAEPYAGGAGVAIKLLINKKVKKIYLNDYDKSIYSFWYSVLNNTEELVQMIRSTPITIDEWYKQKSVQNDKINCTSLLQLGFSTLFLNRTNRSGILKAGVIGGKGQNGNYKLDCRFDKEKIIQRIEEIAKYKNKIVLTNKDAINFINQNLSKTKRTFIFLDPPYYEKGPTLYTNFYNHDDHLELANVIKNKLKSKHWILTYDNSPEIYEMYKEYKNNQYILNYSISKPTKGIEYIFFSNMLNEKEYEDYINIYDSK</sequence>
<dbReference type="RefSeq" id="WP_285369481.1">
    <property type="nucleotide sequence ID" value="NZ_JAPNQM010000001.1"/>
</dbReference>
<dbReference type="InterPro" id="IPR029063">
    <property type="entry name" value="SAM-dependent_MTases_sf"/>
</dbReference>
<keyword evidence="5" id="KW-0949">S-adenosyl-L-methionine</keyword>
<comment type="similarity">
    <text evidence="1">Belongs to the N(4)/N(6)-methyltransferase family.</text>
</comment>
<reference evidence="7" key="2">
    <citation type="journal article" date="2023" name="Vet. Microbiol.">
        <title>Emergence of livestock-associated Mammaliicoccus sciuri ST71 co-harbouring mecA and mecC genes in Brazil.</title>
        <authorList>
            <person name="de Moura G.S."/>
            <person name="de Carvalho E."/>
            <person name="Ramos Sanchez E.M."/>
            <person name="Sellera F.P."/>
            <person name="Marques M.F.S."/>
            <person name="Heinemann M.B."/>
            <person name="De Vliegher S."/>
            <person name="Souza F.N."/>
            <person name="Mota R.A."/>
        </authorList>
    </citation>
    <scope>NUCLEOTIDE SEQUENCE</scope>
    <source>
        <strain evidence="7">BR656</strain>
    </source>
</reference>
<name>A0ABT7HXV7_MAMSC</name>
<evidence type="ECO:0000256" key="2">
    <source>
        <dbReference type="ARBA" id="ARBA00011900"/>
    </source>
</evidence>
<evidence type="ECO:0000313" key="8">
    <source>
        <dbReference type="Proteomes" id="UP001176210"/>
    </source>
</evidence>
<dbReference type="GO" id="GO:0032259">
    <property type="term" value="P:methylation"/>
    <property type="evidence" value="ECO:0007669"/>
    <property type="project" value="UniProtKB-KW"/>
</dbReference>
<dbReference type="InterPro" id="IPR023095">
    <property type="entry name" value="Ade_MeTrfase_dom_2"/>
</dbReference>
<accession>A0ABT7HXV7</accession>
<evidence type="ECO:0000313" key="7">
    <source>
        <dbReference type="EMBL" id="MDL0116474.1"/>
    </source>
</evidence>
<evidence type="ECO:0000256" key="4">
    <source>
        <dbReference type="ARBA" id="ARBA00022679"/>
    </source>
</evidence>
<dbReference type="GO" id="GO:0008168">
    <property type="term" value="F:methyltransferase activity"/>
    <property type="evidence" value="ECO:0007669"/>
    <property type="project" value="UniProtKB-KW"/>
</dbReference>
<comment type="catalytic activity">
    <reaction evidence="6">
        <text>a 2'-deoxyadenosine in DNA + S-adenosyl-L-methionine = an N(6)-methyl-2'-deoxyadenosine in DNA + S-adenosyl-L-homocysteine + H(+)</text>
        <dbReference type="Rhea" id="RHEA:15197"/>
        <dbReference type="Rhea" id="RHEA-COMP:12418"/>
        <dbReference type="Rhea" id="RHEA-COMP:12419"/>
        <dbReference type="ChEBI" id="CHEBI:15378"/>
        <dbReference type="ChEBI" id="CHEBI:57856"/>
        <dbReference type="ChEBI" id="CHEBI:59789"/>
        <dbReference type="ChEBI" id="CHEBI:90615"/>
        <dbReference type="ChEBI" id="CHEBI:90616"/>
        <dbReference type="EC" id="2.1.1.72"/>
    </reaction>
</comment>
<evidence type="ECO:0000256" key="5">
    <source>
        <dbReference type="ARBA" id="ARBA00022691"/>
    </source>
</evidence>
<dbReference type="EC" id="2.1.1.72" evidence="2"/>
<dbReference type="PANTHER" id="PTHR30481">
    <property type="entry name" value="DNA ADENINE METHYLASE"/>
    <property type="match status" value="1"/>
</dbReference>
<dbReference type="Gene3D" id="3.40.50.150">
    <property type="entry name" value="Vaccinia Virus protein VP39"/>
    <property type="match status" value="1"/>
</dbReference>
<reference evidence="7" key="1">
    <citation type="submission" date="2022-09" db="EMBL/GenBank/DDBJ databases">
        <authorList>
            <person name="De Moura G.S."/>
            <person name="Carvalho E."/>
            <person name="Ramos Sanchez E.M."/>
            <person name="Sellera F.P."/>
            <person name="Marques M.F.S."/>
            <person name="Heinemann M.B."/>
            <person name="De Vliegher S."/>
            <person name="Souza F.N."/>
            <person name="Mota R.A."/>
        </authorList>
    </citation>
    <scope>NUCLEOTIDE SEQUENCE</scope>
    <source>
        <strain evidence="7">BR656</strain>
    </source>
</reference>
<dbReference type="EMBL" id="JAPNQM010000001">
    <property type="protein sequence ID" value="MDL0116474.1"/>
    <property type="molecule type" value="Genomic_DNA"/>
</dbReference>
<keyword evidence="8" id="KW-1185">Reference proteome</keyword>
<dbReference type="PIRSF" id="PIRSF000398">
    <property type="entry name" value="M_m6A_EcoRV"/>
    <property type="match status" value="1"/>
</dbReference>
<evidence type="ECO:0000256" key="6">
    <source>
        <dbReference type="ARBA" id="ARBA00047942"/>
    </source>
</evidence>
<dbReference type="Gene3D" id="1.10.1020.10">
    <property type="entry name" value="Adenine-specific Methyltransferase, Domain 2"/>
    <property type="match status" value="1"/>
</dbReference>
<keyword evidence="3 7" id="KW-0489">Methyltransferase</keyword>
<comment type="caution">
    <text evidence="7">The sequence shown here is derived from an EMBL/GenBank/DDBJ whole genome shotgun (WGS) entry which is preliminary data.</text>
</comment>
<dbReference type="Proteomes" id="UP001176210">
    <property type="component" value="Unassembled WGS sequence"/>
</dbReference>
<gene>
    <name evidence="7" type="ORF">OWO77_05740</name>
</gene>
<keyword evidence="4" id="KW-0808">Transferase</keyword>
<dbReference type="InterPro" id="IPR012327">
    <property type="entry name" value="MeTrfase_D12"/>
</dbReference>
<dbReference type="PRINTS" id="PR00505">
    <property type="entry name" value="D12N6MTFRASE"/>
</dbReference>
<evidence type="ECO:0000256" key="1">
    <source>
        <dbReference type="ARBA" id="ARBA00006594"/>
    </source>
</evidence>
<proteinExistence type="inferred from homology"/>
<protein>
    <recommendedName>
        <fullName evidence="2">site-specific DNA-methyltransferase (adenine-specific)</fullName>
        <ecNumber evidence="2">2.1.1.72</ecNumber>
    </recommendedName>
</protein>
<evidence type="ECO:0000256" key="3">
    <source>
        <dbReference type="ARBA" id="ARBA00022603"/>
    </source>
</evidence>
<organism evidence="7 8">
    <name type="scientific">Mammaliicoccus sciuri</name>
    <name type="common">Staphylococcus sciuri</name>
    <dbReference type="NCBI Taxonomy" id="1296"/>
    <lineage>
        <taxon>Bacteria</taxon>
        <taxon>Bacillati</taxon>
        <taxon>Bacillota</taxon>
        <taxon>Bacilli</taxon>
        <taxon>Bacillales</taxon>
        <taxon>Staphylococcaceae</taxon>
        <taxon>Mammaliicoccus</taxon>
    </lineage>
</organism>
<dbReference type="PANTHER" id="PTHR30481:SF2">
    <property type="entry name" value="SITE-SPECIFIC DNA-METHYLTRANSFERASE (ADENINE-SPECIFIC)"/>
    <property type="match status" value="1"/>
</dbReference>